<dbReference type="InterPro" id="IPR006517">
    <property type="entry name" value="Phage_terminase_lsu-like_C"/>
</dbReference>
<dbReference type="RefSeq" id="WP_256605419.1">
    <property type="nucleotide sequence ID" value="NZ_JANIBL010000003.1"/>
</dbReference>
<evidence type="ECO:0000313" key="3">
    <source>
        <dbReference type="Proteomes" id="UP001524570"/>
    </source>
</evidence>
<gene>
    <name evidence="2" type="primary">terL</name>
    <name evidence="2" type="ORF">NP589_01815</name>
</gene>
<organism evidence="2 3">
    <name type="scientific">Methylomonas rosea</name>
    <dbReference type="NCBI Taxonomy" id="2952227"/>
    <lineage>
        <taxon>Bacteria</taxon>
        <taxon>Pseudomonadati</taxon>
        <taxon>Pseudomonadota</taxon>
        <taxon>Gammaproteobacteria</taxon>
        <taxon>Methylococcales</taxon>
        <taxon>Methylococcaceae</taxon>
        <taxon>Methylomonas</taxon>
    </lineage>
</organism>
<sequence>MSEIVDIQEVRNWREFEKELAVLGEQIRQMIELEVEAFATDPAATKARRERCLFDYQFFCQTYFPHYVPTAYFSQFHRFIFKRLPECIDATRDAREVHLAPRGEAKSTYETQLGLLWCICRAVLIDEKGGVQALGLPAKARKHMMGIVMNTEEQAAEMLEAIKAELDTNPRLLMDYPECTGAGKKWQSTTAITNNNIKVRIGGTGKKIRGMKHGPHRPDAIFLDDLENDENVKVKSQRDKIEDVVLKAVIGLAGPGGGMDVFYVGTSLHYDAAINRVGRKPGWRKKVFKSIVKMPDRMDLWDEWEALYTRSGEDEEKEQFEAEALAFYEANKAEMEAGAVVSWPEVRPLYRLMCMRATDHDAFSQEQQNEAGNDENAPFKDIQFWVNRLSDWVYFGSIDPSLGKKGTVKGDPSAILVGGLDRKKMVLDVVEADIARRVPDLIISRAIDLQAEYGCLAWAVETVQFQAFLHSELIKRAALKGIAFPGIPVQPDTDKALRIISLQPHINNGLIRLHRSQSTLIEQLKFWPEADYDDGPDALEMLWQIAKQFGGEWDYTPAGGRRGERRSTRRGNSDYDEDWDDD</sequence>
<name>A0ABT1TMY8_9GAMM</name>
<evidence type="ECO:0000313" key="2">
    <source>
        <dbReference type="EMBL" id="MCQ8116142.1"/>
    </source>
</evidence>
<feature type="region of interest" description="Disordered" evidence="1">
    <location>
        <begin position="552"/>
        <end position="582"/>
    </location>
</feature>
<proteinExistence type="predicted"/>
<dbReference type="EMBL" id="JANIBL010000003">
    <property type="protein sequence ID" value="MCQ8116142.1"/>
    <property type="molecule type" value="Genomic_DNA"/>
</dbReference>
<dbReference type="Proteomes" id="UP001524570">
    <property type="component" value="Unassembled WGS sequence"/>
</dbReference>
<protein>
    <submittedName>
        <fullName evidence="2">Phage terminase large subunit</fullName>
    </submittedName>
</protein>
<dbReference type="Gene3D" id="3.30.420.240">
    <property type="match status" value="1"/>
</dbReference>
<dbReference type="InterPro" id="IPR027417">
    <property type="entry name" value="P-loop_NTPase"/>
</dbReference>
<evidence type="ECO:0000256" key="1">
    <source>
        <dbReference type="SAM" id="MobiDB-lite"/>
    </source>
</evidence>
<accession>A0ABT1TMY8</accession>
<dbReference type="Gene3D" id="3.40.50.300">
    <property type="entry name" value="P-loop containing nucleotide triphosphate hydrolases"/>
    <property type="match status" value="1"/>
</dbReference>
<keyword evidence="3" id="KW-1185">Reference proteome</keyword>
<reference evidence="2 3" key="1">
    <citation type="submission" date="2022-07" db="EMBL/GenBank/DDBJ databases">
        <title>Methylomonas rivi sp. nov., Methylomonas rosea sp. nov., Methylomonas aureus sp. nov. and Methylomonas subterranea sp. nov., four novel methanotrophs isolated from a freshwater creek and the deep terrestrial subsurface.</title>
        <authorList>
            <person name="Abin C."/>
            <person name="Sankaranarayanan K."/>
            <person name="Garner C."/>
            <person name="Sindelar R."/>
            <person name="Kotary K."/>
            <person name="Garner R."/>
            <person name="Barclay S."/>
            <person name="Lawson P."/>
            <person name="Krumholz L."/>
        </authorList>
    </citation>
    <scope>NUCLEOTIDE SEQUENCE [LARGE SCALE GENOMIC DNA]</scope>
    <source>
        <strain evidence="2 3">WSC-7</strain>
    </source>
</reference>
<comment type="caution">
    <text evidence="2">The sequence shown here is derived from an EMBL/GenBank/DDBJ whole genome shotgun (WGS) entry which is preliminary data.</text>
</comment>
<dbReference type="NCBIfam" id="TIGR01630">
    <property type="entry name" value="psiM2_ORF9"/>
    <property type="match status" value="1"/>
</dbReference>